<dbReference type="EMBL" id="FMWG01000008">
    <property type="protein sequence ID" value="SCZ68599.1"/>
    <property type="molecule type" value="Genomic_DNA"/>
</dbReference>
<protein>
    <submittedName>
        <fullName evidence="2">Uncharacterized protein</fullName>
    </submittedName>
</protein>
<dbReference type="STRING" id="1156985.SAMN04488118_10834"/>
<feature type="transmembrane region" description="Helical" evidence="1">
    <location>
        <begin position="12"/>
        <end position="37"/>
    </location>
</feature>
<evidence type="ECO:0000313" key="2">
    <source>
        <dbReference type="EMBL" id="SCZ68599.1"/>
    </source>
</evidence>
<keyword evidence="1" id="KW-1133">Transmembrane helix</keyword>
<feature type="transmembrane region" description="Helical" evidence="1">
    <location>
        <begin position="123"/>
        <end position="143"/>
    </location>
</feature>
<proteinExistence type="predicted"/>
<gene>
    <name evidence="2" type="ORF">SAMN04488118_10834</name>
</gene>
<feature type="transmembrane region" description="Helical" evidence="1">
    <location>
        <begin position="92"/>
        <end position="111"/>
    </location>
</feature>
<keyword evidence="1" id="KW-0812">Transmembrane</keyword>
<evidence type="ECO:0000313" key="3">
    <source>
        <dbReference type="Proteomes" id="UP000198767"/>
    </source>
</evidence>
<evidence type="ECO:0000256" key="1">
    <source>
        <dbReference type="SAM" id="Phobius"/>
    </source>
</evidence>
<name>A0A1G5R5L1_9RHOB</name>
<dbReference type="Proteomes" id="UP000198767">
    <property type="component" value="Unassembled WGS sequence"/>
</dbReference>
<accession>A0A1G5R5L1</accession>
<dbReference type="RefSeq" id="WP_090219604.1">
    <property type="nucleotide sequence ID" value="NZ_CANLDO010000017.1"/>
</dbReference>
<organism evidence="2 3">
    <name type="scientific">Epibacterium ulvae</name>
    <dbReference type="NCBI Taxonomy" id="1156985"/>
    <lineage>
        <taxon>Bacteria</taxon>
        <taxon>Pseudomonadati</taxon>
        <taxon>Pseudomonadota</taxon>
        <taxon>Alphaproteobacteria</taxon>
        <taxon>Rhodobacterales</taxon>
        <taxon>Roseobacteraceae</taxon>
        <taxon>Epibacterium</taxon>
    </lineage>
</organism>
<feature type="transmembrane region" description="Helical" evidence="1">
    <location>
        <begin position="57"/>
        <end position="80"/>
    </location>
</feature>
<dbReference type="AlphaFoldDB" id="A0A1G5R5L1"/>
<dbReference type="OrthoDB" id="7852580at2"/>
<keyword evidence="1" id="KW-0472">Membrane</keyword>
<keyword evidence="3" id="KW-1185">Reference proteome</keyword>
<sequence>MITENAGTSTRLAPFTMALIANFVWINASEVFRYFAFVMPMMREALPMITDVAPMNIPVFMIWGVWDTVLVLTATLIPWMAMQVFGSSVQRAALYGTGVWMSVFMILWLGLYNMNLATVEVLAIALPMAWLEMVVAALIVWWFTARNQKQTQ</sequence>
<reference evidence="2 3" key="1">
    <citation type="submission" date="2016-10" db="EMBL/GenBank/DDBJ databases">
        <authorList>
            <person name="de Groot N.N."/>
        </authorList>
    </citation>
    <scope>NUCLEOTIDE SEQUENCE [LARGE SCALE GENOMIC DNA]</scope>
    <source>
        <strain evidence="2 3">U95</strain>
    </source>
</reference>